<dbReference type="STRING" id="7757.ENSPMAP00000000490"/>
<protein>
    <submittedName>
        <fullName evidence="1">Uncharacterized protein</fullName>
    </submittedName>
</protein>
<dbReference type="Ensembl" id="ENSPMAT00000000491.1">
    <property type="protein sequence ID" value="ENSPMAP00000000490.1"/>
    <property type="gene ID" value="ENSPMAG00000000442.1"/>
</dbReference>
<name>S4R5L0_PETMA</name>
<reference evidence="1" key="1">
    <citation type="submission" date="2025-08" db="UniProtKB">
        <authorList>
            <consortium name="Ensembl"/>
        </authorList>
    </citation>
    <scope>IDENTIFICATION</scope>
</reference>
<evidence type="ECO:0000313" key="1">
    <source>
        <dbReference type="Ensembl" id="ENSPMAP00000000490.1"/>
    </source>
</evidence>
<dbReference type="OMA" id="VEMHRAW"/>
<accession>S4R5L0</accession>
<dbReference type="AlphaFoldDB" id="S4R5L0"/>
<organism evidence="1">
    <name type="scientific">Petromyzon marinus</name>
    <name type="common">Sea lamprey</name>
    <dbReference type="NCBI Taxonomy" id="7757"/>
    <lineage>
        <taxon>Eukaryota</taxon>
        <taxon>Metazoa</taxon>
        <taxon>Chordata</taxon>
        <taxon>Craniata</taxon>
        <taxon>Vertebrata</taxon>
        <taxon>Cyclostomata</taxon>
        <taxon>Hyperoartia</taxon>
        <taxon>Petromyzontiformes</taxon>
        <taxon>Petromyzontidae</taxon>
        <taxon>Petromyzon</taxon>
    </lineage>
</organism>
<proteinExistence type="predicted"/>
<sequence>AAEQAMASAGVYATIPATLKGSRTPWPEKLKLARAAWSSLRCLLPNKEQLLLDWACNSLSSYYSRKLLLDPGVTAQLWAFLGEALGSARVRGEGRPVSLRAPVAQ</sequence>
<reference evidence="1" key="2">
    <citation type="submission" date="2025-09" db="UniProtKB">
        <authorList>
            <consortium name="Ensembl"/>
        </authorList>
    </citation>
    <scope>IDENTIFICATION</scope>
</reference>
<dbReference type="HOGENOM" id="CLU_2242759_0_0_1"/>